<comment type="caution">
    <text evidence="2">The sequence shown here is derived from an EMBL/GenBank/DDBJ whole genome shotgun (WGS) entry which is preliminary data.</text>
</comment>
<sequence>MKNSTKNAEEVSIQLPETKLAAENGTMSGPLVAENQQESRIHRKNEILFVGLRFLSLTTSVVSLALMASAKQDSTVTIYGFTNCHSYSLQMVLCSS</sequence>
<evidence type="ECO:0000313" key="2">
    <source>
        <dbReference type="EMBL" id="GAA0164161.1"/>
    </source>
</evidence>
<keyword evidence="3" id="KW-1185">Reference proteome</keyword>
<gene>
    <name evidence="2" type="ORF">LIER_19864</name>
</gene>
<protein>
    <recommendedName>
        <fullName evidence="4">CASP-like protein</fullName>
    </recommendedName>
</protein>
<keyword evidence="1" id="KW-0472">Membrane</keyword>
<dbReference type="EMBL" id="BAABME010004970">
    <property type="protein sequence ID" value="GAA0164161.1"/>
    <property type="molecule type" value="Genomic_DNA"/>
</dbReference>
<evidence type="ECO:0000256" key="1">
    <source>
        <dbReference type="SAM" id="Phobius"/>
    </source>
</evidence>
<proteinExistence type="predicted"/>
<evidence type="ECO:0008006" key="4">
    <source>
        <dbReference type="Google" id="ProtNLM"/>
    </source>
</evidence>
<dbReference type="Proteomes" id="UP001454036">
    <property type="component" value="Unassembled WGS sequence"/>
</dbReference>
<name>A0AAV3QLN0_LITER</name>
<keyword evidence="1" id="KW-1133">Transmembrane helix</keyword>
<accession>A0AAV3QLN0</accession>
<organism evidence="2 3">
    <name type="scientific">Lithospermum erythrorhizon</name>
    <name type="common">Purple gromwell</name>
    <name type="synonym">Lithospermum officinale var. erythrorhizon</name>
    <dbReference type="NCBI Taxonomy" id="34254"/>
    <lineage>
        <taxon>Eukaryota</taxon>
        <taxon>Viridiplantae</taxon>
        <taxon>Streptophyta</taxon>
        <taxon>Embryophyta</taxon>
        <taxon>Tracheophyta</taxon>
        <taxon>Spermatophyta</taxon>
        <taxon>Magnoliopsida</taxon>
        <taxon>eudicotyledons</taxon>
        <taxon>Gunneridae</taxon>
        <taxon>Pentapetalae</taxon>
        <taxon>asterids</taxon>
        <taxon>lamiids</taxon>
        <taxon>Boraginales</taxon>
        <taxon>Boraginaceae</taxon>
        <taxon>Boraginoideae</taxon>
        <taxon>Lithospermeae</taxon>
        <taxon>Lithospermum</taxon>
    </lineage>
</organism>
<feature type="transmembrane region" description="Helical" evidence="1">
    <location>
        <begin position="47"/>
        <end position="68"/>
    </location>
</feature>
<keyword evidence="1" id="KW-0812">Transmembrane</keyword>
<dbReference type="AlphaFoldDB" id="A0AAV3QLN0"/>
<reference evidence="2 3" key="1">
    <citation type="submission" date="2024-01" db="EMBL/GenBank/DDBJ databases">
        <title>The complete chloroplast genome sequence of Lithospermum erythrorhizon: insights into the phylogenetic relationship among Boraginaceae species and the maternal lineages of purple gromwells.</title>
        <authorList>
            <person name="Okada T."/>
            <person name="Watanabe K."/>
        </authorList>
    </citation>
    <scope>NUCLEOTIDE SEQUENCE [LARGE SCALE GENOMIC DNA]</scope>
</reference>
<evidence type="ECO:0000313" key="3">
    <source>
        <dbReference type="Proteomes" id="UP001454036"/>
    </source>
</evidence>